<dbReference type="AlphaFoldDB" id="A0A1E3VMB8"/>
<protein>
    <submittedName>
        <fullName evidence="1">Uncharacterized protein</fullName>
    </submittedName>
</protein>
<dbReference type="Proteomes" id="UP000094172">
    <property type="component" value="Unassembled WGS sequence"/>
</dbReference>
<proteinExistence type="predicted"/>
<organism evidence="1 2">
    <name type="scientific">Methyloceanibacter stevinii</name>
    <dbReference type="NCBI Taxonomy" id="1774970"/>
    <lineage>
        <taxon>Bacteria</taxon>
        <taxon>Pseudomonadati</taxon>
        <taxon>Pseudomonadota</taxon>
        <taxon>Alphaproteobacteria</taxon>
        <taxon>Hyphomicrobiales</taxon>
        <taxon>Hyphomicrobiaceae</taxon>
        <taxon>Methyloceanibacter</taxon>
    </lineage>
</organism>
<reference evidence="1 2" key="1">
    <citation type="journal article" date="2016" name="Environ. Microbiol.">
        <title>New Methyloceanibacter diversity from North Sea sediments includes methanotroph containing solely the soluble methane monooxygenase.</title>
        <authorList>
            <person name="Vekeman B."/>
            <person name="Kerckhof F.M."/>
            <person name="Cremers G."/>
            <person name="de Vos P."/>
            <person name="Vandamme P."/>
            <person name="Boon N."/>
            <person name="Op den Camp H.J."/>
            <person name="Heylen K."/>
        </authorList>
    </citation>
    <scope>NUCLEOTIDE SEQUENCE [LARGE SCALE GENOMIC DNA]</scope>
    <source>
        <strain evidence="1 2">R-67176</strain>
    </source>
</reference>
<sequence length="235" mass="25223">MGRGRRWLESRGHGDLQGRCAVLGRLWRRRDLQFGRGGLSNIQIELRRRSARFGLRFRRGRCLRCCWRGGSLGRAVGRHPLRPLVRRLDLHGVVLGFLARAALHELLAVAQGHRQIHVGRAAQRDRLFDFLAGIPVDVELGRRGAAGLALLRVLAGLAAVGGVVDREIEAVAEAHAHGPIAAVGIDAAIDRRLVFLAGAAEEVEDSAARLGGAATAVLLHGALELLLPAPVAAAP</sequence>
<keyword evidence="2" id="KW-1185">Reference proteome</keyword>
<name>A0A1E3VMB8_9HYPH</name>
<gene>
    <name evidence="1" type="ORF">AUC70_08535</name>
</gene>
<evidence type="ECO:0000313" key="1">
    <source>
        <dbReference type="EMBL" id="ODR94654.1"/>
    </source>
</evidence>
<dbReference type="EMBL" id="LPWE01000012">
    <property type="protein sequence ID" value="ODR94654.1"/>
    <property type="molecule type" value="Genomic_DNA"/>
</dbReference>
<comment type="caution">
    <text evidence="1">The sequence shown here is derived from an EMBL/GenBank/DDBJ whole genome shotgun (WGS) entry which is preliminary data.</text>
</comment>
<accession>A0A1E3VMB8</accession>
<evidence type="ECO:0000313" key="2">
    <source>
        <dbReference type="Proteomes" id="UP000094172"/>
    </source>
</evidence>
<dbReference type="STRING" id="1774970.AUC70_08535"/>